<dbReference type="EMBL" id="JANPWB010000006">
    <property type="protein sequence ID" value="KAJ1175597.1"/>
    <property type="molecule type" value="Genomic_DNA"/>
</dbReference>
<comment type="caution">
    <text evidence="1">The sequence shown here is derived from an EMBL/GenBank/DDBJ whole genome shotgun (WGS) entry which is preliminary data.</text>
</comment>
<keyword evidence="2" id="KW-1185">Reference proteome</keyword>
<name>A0AAV7TG92_PLEWA</name>
<reference evidence="1" key="1">
    <citation type="journal article" date="2022" name="bioRxiv">
        <title>Sequencing and chromosome-scale assembly of the giantPleurodeles waltlgenome.</title>
        <authorList>
            <person name="Brown T."/>
            <person name="Elewa A."/>
            <person name="Iarovenko S."/>
            <person name="Subramanian E."/>
            <person name="Araus A.J."/>
            <person name="Petzold A."/>
            <person name="Susuki M."/>
            <person name="Suzuki K.-i.T."/>
            <person name="Hayashi T."/>
            <person name="Toyoda A."/>
            <person name="Oliveira C."/>
            <person name="Osipova E."/>
            <person name="Leigh N.D."/>
            <person name="Simon A."/>
            <person name="Yun M.H."/>
        </authorList>
    </citation>
    <scope>NUCLEOTIDE SEQUENCE</scope>
    <source>
        <strain evidence="1">20211129_DDA</strain>
        <tissue evidence="1">Liver</tissue>
    </source>
</reference>
<protein>
    <submittedName>
        <fullName evidence="1">Uncharacterized protein</fullName>
    </submittedName>
</protein>
<accession>A0AAV7TG92</accession>
<sequence length="102" mass="11682">MPPGHWLTPLHVGANLSQRRRAATPPELRDLRCHASRSWVGGGLIRGPRAARPRCPRHCRAQCLYRRLEKYQRNKVSFPEVLHAQAICQEQTKLRPTGKEPT</sequence>
<proteinExistence type="predicted"/>
<organism evidence="1 2">
    <name type="scientific">Pleurodeles waltl</name>
    <name type="common">Iberian ribbed newt</name>
    <dbReference type="NCBI Taxonomy" id="8319"/>
    <lineage>
        <taxon>Eukaryota</taxon>
        <taxon>Metazoa</taxon>
        <taxon>Chordata</taxon>
        <taxon>Craniata</taxon>
        <taxon>Vertebrata</taxon>
        <taxon>Euteleostomi</taxon>
        <taxon>Amphibia</taxon>
        <taxon>Batrachia</taxon>
        <taxon>Caudata</taxon>
        <taxon>Salamandroidea</taxon>
        <taxon>Salamandridae</taxon>
        <taxon>Pleurodelinae</taxon>
        <taxon>Pleurodeles</taxon>
    </lineage>
</organism>
<evidence type="ECO:0000313" key="2">
    <source>
        <dbReference type="Proteomes" id="UP001066276"/>
    </source>
</evidence>
<gene>
    <name evidence="1" type="ORF">NDU88_000884</name>
</gene>
<evidence type="ECO:0000313" key="1">
    <source>
        <dbReference type="EMBL" id="KAJ1175597.1"/>
    </source>
</evidence>
<dbReference type="AlphaFoldDB" id="A0AAV7TG92"/>
<dbReference type="Proteomes" id="UP001066276">
    <property type="component" value="Chromosome 3_2"/>
</dbReference>